<name>A0ABS5RV27_9HYPH</name>
<evidence type="ECO:0000313" key="1">
    <source>
        <dbReference type="EMBL" id="MBS9720906.1"/>
    </source>
</evidence>
<sequence>MTAQTAKRGFFRNALNALIEARYREAQRMVDAFDARNGHTRADALARRSISAGY</sequence>
<dbReference type="EMBL" id="JAFMNX010000002">
    <property type="protein sequence ID" value="MBS9720906.1"/>
    <property type="molecule type" value="Genomic_DNA"/>
</dbReference>
<dbReference type="Proteomes" id="UP001297272">
    <property type="component" value="Unassembled WGS sequence"/>
</dbReference>
<protein>
    <submittedName>
        <fullName evidence="1">Uncharacterized protein</fullName>
    </submittedName>
</protein>
<reference evidence="1 2" key="1">
    <citation type="submission" date="2021-03" db="EMBL/GenBank/DDBJ databases">
        <title>Tianweitania aestuarii sp. nov., isolated from a tidal flat.</title>
        <authorList>
            <person name="Park S."/>
            <person name="Yoon J.-H."/>
        </authorList>
    </citation>
    <scope>NUCLEOTIDE SEQUENCE [LARGE SCALE GENOMIC DNA]</scope>
    <source>
        <strain evidence="1 2">BSSL-BM11</strain>
    </source>
</reference>
<keyword evidence="2" id="KW-1185">Reference proteome</keyword>
<organism evidence="1 2">
    <name type="scientific">Tianweitania aestuarii</name>
    <dbReference type="NCBI Taxonomy" id="2814886"/>
    <lineage>
        <taxon>Bacteria</taxon>
        <taxon>Pseudomonadati</taxon>
        <taxon>Pseudomonadota</taxon>
        <taxon>Alphaproteobacteria</taxon>
        <taxon>Hyphomicrobiales</taxon>
        <taxon>Phyllobacteriaceae</taxon>
        <taxon>Tianweitania</taxon>
    </lineage>
</organism>
<evidence type="ECO:0000313" key="2">
    <source>
        <dbReference type="Proteomes" id="UP001297272"/>
    </source>
</evidence>
<accession>A0ABS5RV27</accession>
<comment type="caution">
    <text evidence="1">The sequence shown here is derived from an EMBL/GenBank/DDBJ whole genome shotgun (WGS) entry which is preliminary data.</text>
</comment>
<gene>
    <name evidence="1" type="ORF">JYU29_09435</name>
</gene>
<proteinExistence type="predicted"/>
<dbReference type="RefSeq" id="WP_213984555.1">
    <property type="nucleotide sequence ID" value="NZ_JAFMNX010000002.1"/>
</dbReference>